<reference evidence="1 2" key="1">
    <citation type="journal article" date="2020" name="Biotechnol. Biofuels">
        <title>New insights from the biogas microbiome by comprehensive genome-resolved metagenomics of nearly 1600 species originating from multiple anaerobic digesters.</title>
        <authorList>
            <person name="Campanaro S."/>
            <person name="Treu L."/>
            <person name="Rodriguez-R L.M."/>
            <person name="Kovalovszki A."/>
            <person name="Ziels R.M."/>
            <person name="Maus I."/>
            <person name="Zhu X."/>
            <person name="Kougias P.G."/>
            <person name="Basile A."/>
            <person name="Luo G."/>
            <person name="Schluter A."/>
            <person name="Konstantinidis K.T."/>
            <person name="Angelidaki I."/>
        </authorList>
    </citation>
    <scope>NUCLEOTIDE SEQUENCE [LARGE SCALE GENOMIC DNA]</scope>
    <source>
        <strain evidence="1">AS15tlH2ME_198</strain>
    </source>
</reference>
<proteinExistence type="predicted"/>
<evidence type="ECO:0008006" key="3">
    <source>
        <dbReference type="Google" id="ProtNLM"/>
    </source>
</evidence>
<organism evidence="1 2">
    <name type="scientific">Corynebacterium humireducens</name>
    <dbReference type="NCBI Taxonomy" id="1223514"/>
    <lineage>
        <taxon>Bacteria</taxon>
        <taxon>Bacillati</taxon>
        <taxon>Actinomycetota</taxon>
        <taxon>Actinomycetes</taxon>
        <taxon>Mycobacteriales</taxon>
        <taxon>Corynebacteriaceae</taxon>
        <taxon>Corynebacterium</taxon>
    </lineage>
</organism>
<evidence type="ECO:0000313" key="1">
    <source>
        <dbReference type="EMBL" id="NLA54891.1"/>
    </source>
</evidence>
<dbReference type="Gene3D" id="3.90.1200.10">
    <property type="match status" value="1"/>
</dbReference>
<name>A0A7X6PL39_9CORY</name>
<accession>A0A7X6PL39</accession>
<evidence type="ECO:0000313" key="2">
    <source>
        <dbReference type="Proteomes" id="UP000557899"/>
    </source>
</evidence>
<comment type="caution">
    <text evidence="1">The sequence shown here is derived from an EMBL/GenBank/DDBJ whole genome shotgun (WGS) entry which is preliminary data.</text>
</comment>
<dbReference type="Proteomes" id="UP000557899">
    <property type="component" value="Unassembled WGS sequence"/>
</dbReference>
<gene>
    <name evidence="1" type="ORF">GX859_01120</name>
</gene>
<sequence>MGETFDRRYSEPWILHESLPSPEELTTVISSEIPGAVHTLMTSGEPGDDSLHQFVLHPEGHELQLEELATEFCRSIRRGVPFGLGTFRGTLPAEVVSTRIVSEPHRITLFCADAEGVDRFVFTLYRRVWPGIPNEVEVLSTLTDSHSPGLTGHLELELDGLVYVLGTARRVPTGINAFEYAKMGVAAQVFSHSQGITLGGTLRFLHDSMLMAFPYEWVPAATLVEELEKRLDRFLQRAPALAEFEPWVREWYRSLRGKVLCQRLHGNMSFHRIWLEDNQSWFIGGWEGDLRQPPEERIIYGSPLYDLATLQRSLFWACEGNKPWCIKTMAAIFEGYGDPMMSRLFSAYVLDRACEELADHSEAPEGQPELPLTFFSWFREMALPTRDTMQPSQFHREA</sequence>
<protein>
    <recommendedName>
        <fullName evidence="3">Aminoglycoside phosphotransferase domain-containing protein</fullName>
    </recommendedName>
</protein>
<dbReference type="AlphaFoldDB" id="A0A7X6PL39"/>
<dbReference type="EMBL" id="JAAZHI010000026">
    <property type="protein sequence ID" value="NLA54891.1"/>
    <property type="molecule type" value="Genomic_DNA"/>
</dbReference>